<organism evidence="3 4">
    <name type="scientific">Coptis chinensis</name>
    <dbReference type="NCBI Taxonomy" id="261450"/>
    <lineage>
        <taxon>Eukaryota</taxon>
        <taxon>Viridiplantae</taxon>
        <taxon>Streptophyta</taxon>
        <taxon>Embryophyta</taxon>
        <taxon>Tracheophyta</taxon>
        <taxon>Spermatophyta</taxon>
        <taxon>Magnoliopsida</taxon>
        <taxon>Ranunculales</taxon>
        <taxon>Ranunculaceae</taxon>
        <taxon>Coptidoideae</taxon>
        <taxon>Coptis</taxon>
    </lineage>
</organism>
<dbReference type="OrthoDB" id="1862401at2759"/>
<keyword evidence="2" id="KW-0012">Acyltransferase</keyword>
<dbReference type="Gene3D" id="3.30.559.10">
    <property type="entry name" value="Chloramphenicol acetyltransferase-like domain"/>
    <property type="match status" value="2"/>
</dbReference>
<dbReference type="EMBL" id="JADFTS010000009">
    <property type="protein sequence ID" value="KAF9588954.1"/>
    <property type="molecule type" value="Genomic_DNA"/>
</dbReference>
<keyword evidence="1" id="KW-0808">Transferase</keyword>
<dbReference type="InterPro" id="IPR023213">
    <property type="entry name" value="CAT-like_dom_sf"/>
</dbReference>
<dbReference type="AlphaFoldDB" id="A0A835LEK3"/>
<evidence type="ECO:0000256" key="1">
    <source>
        <dbReference type="ARBA" id="ARBA00022679"/>
    </source>
</evidence>
<protein>
    <submittedName>
        <fullName evidence="3">Uncharacterized protein</fullName>
    </submittedName>
</protein>
<keyword evidence="4" id="KW-1185">Reference proteome</keyword>
<dbReference type="InterPro" id="IPR051504">
    <property type="entry name" value="Plant_metabolite_acyltrans"/>
</dbReference>
<name>A0A835LEK3_9MAGN</name>
<proteinExistence type="predicted"/>
<evidence type="ECO:0000313" key="3">
    <source>
        <dbReference type="EMBL" id="KAF9588954.1"/>
    </source>
</evidence>
<reference evidence="3 4" key="1">
    <citation type="submission" date="2020-10" db="EMBL/GenBank/DDBJ databases">
        <title>The Coptis chinensis genome and diversification of protoberbering-type alkaloids.</title>
        <authorList>
            <person name="Wang B."/>
            <person name="Shu S."/>
            <person name="Song C."/>
            <person name="Liu Y."/>
        </authorList>
    </citation>
    <scope>NUCLEOTIDE SEQUENCE [LARGE SCALE GENOMIC DNA]</scope>
    <source>
        <strain evidence="3">HL-2020</strain>
        <tissue evidence="3">Leaf</tissue>
    </source>
</reference>
<sequence length="480" mass="53816">MVTENSSEGLQAAAITTLPYKVEVLETCQISPPLGSVSSTSLPLSFFDLTPWYTLFPIRAVYYFEVHHPKTYLINTIVPNIKHSLSLTLQYFFPLAGYISWPDDSTKPHILYKDGDSVPLTVAECNYDFDHLSGKHLRNNANELYPLIATFEEHALSNPKLIPLLNLQITLFPDSGICIGITYNHMAMDGRSANHFMKTWASLCRSQGDTSLVTESLPFHDRTMVKDRNGIELVYLKDLETMGMTKETCNILKIPDVPIDKAQGTFVISCSEIEKLRQWVSTRIQKDNQTIPAFHLSTFILISAYVWICSIKARRTTEDVLSLRKDPNEYFCFPIDCRARLDPPLPVTYFGNAVGTLVVNSDMNELIEENGMAIAAELIGKAIMNIDTEIWSTMAEGVSYCHSFPGEQLTYVSSSPKFAKNETDFGWGNKVKKIQTAGGSICLYDGPNEKGSVEIDLVRDAFEMNAFAALFTSSIENLRM</sequence>
<dbReference type="PANTHER" id="PTHR31625">
    <property type="match status" value="1"/>
</dbReference>
<evidence type="ECO:0000313" key="4">
    <source>
        <dbReference type="Proteomes" id="UP000631114"/>
    </source>
</evidence>
<gene>
    <name evidence="3" type="ORF">IFM89_017633</name>
</gene>
<dbReference type="Pfam" id="PF02458">
    <property type="entry name" value="Transferase"/>
    <property type="match status" value="1"/>
</dbReference>
<dbReference type="Proteomes" id="UP000631114">
    <property type="component" value="Unassembled WGS sequence"/>
</dbReference>
<accession>A0A835LEK3</accession>
<dbReference type="GO" id="GO:0016747">
    <property type="term" value="F:acyltransferase activity, transferring groups other than amino-acyl groups"/>
    <property type="evidence" value="ECO:0007669"/>
    <property type="project" value="UniProtKB-ARBA"/>
</dbReference>
<evidence type="ECO:0000256" key="2">
    <source>
        <dbReference type="ARBA" id="ARBA00023315"/>
    </source>
</evidence>
<comment type="caution">
    <text evidence="3">The sequence shown here is derived from an EMBL/GenBank/DDBJ whole genome shotgun (WGS) entry which is preliminary data.</text>
</comment>